<comment type="caution">
    <text evidence="4">The sequence shown here is derived from an EMBL/GenBank/DDBJ whole genome shotgun (WGS) entry which is preliminary data.</text>
</comment>
<dbReference type="PROSITE" id="PS50297">
    <property type="entry name" value="ANK_REP_REGION"/>
    <property type="match status" value="3"/>
</dbReference>
<dbReference type="PROSITE" id="PS50088">
    <property type="entry name" value="ANK_REPEAT"/>
    <property type="match status" value="3"/>
</dbReference>
<dbReference type="InterPro" id="IPR002110">
    <property type="entry name" value="Ankyrin_rpt"/>
</dbReference>
<evidence type="ECO:0000313" key="4">
    <source>
        <dbReference type="EMBL" id="CAG2244764.1"/>
    </source>
</evidence>
<gene>
    <name evidence="4" type="ORF">MEDL_56807</name>
</gene>
<feature type="repeat" description="ANK" evidence="3">
    <location>
        <begin position="136"/>
        <end position="168"/>
    </location>
</feature>
<feature type="repeat" description="ANK" evidence="3">
    <location>
        <begin position="103"/>
        <end position="135"/>
    </location>
</feature>
<evidence type="ECO:0000313" key="5">
    <source>
        <dbReference type="Proteomes" id="UP000683360"/>
    </source>
</evidence>
<dbReference type="Proteomes" id="UP000683360">
    <property type="component" value="Unassembled WGS sequence"/>
</dbReference>
<sequence>MTFGSLKGEFIKDNEMFLSFLCPELFDIAAKCIGGSFMQSILKHSSSVFIKEKLQLSPPHGNDCAYAITVPNDMEDQFSERLISDMNNNFIFDVLNINKADIRKKTPLHIACQNGHMRCVQCLIKYRAAVNETDRNKRTALHYACEAGKEDIVKLLITNGTSINNKDLKAHVNKPDEQDYTPLHIACEYGNEEVVKLLVERKAVINSKNKQDRHL</sequence>
<dbReference type="Pfam" id="PF12796">
    <property type="entry name" value="Ank_2"/>
    <property type="match status" value="1"/>
</dbReference>
<dbReference type="Gene3D" id="1.25.40.20">
    <property type="entry name" value="Ankyrin repeat-containing domain"/>
    <property type="match status" value="2"/>
</dbReference>
<reference evidence="4" key="1">
    <citation type="submission" date="2021-03" db="EMBL/GenBank/DDBJ databases">
        <authorList>
            <person name="Bekaert M."/>
        </authorList>
    </citation>
    <scope>NUCLEOTIDE SEQUENCE</scope>
</reference>
<organism evidence="4 5">
    <name type="scientific">Mytilus edulis</name>
    <name type="common">Blue mussel</name>
    <dbReference type="NCBI Taxonomy" id="6550"/>
    <lineage>
        <taxon>Eukaryota</taxon>
        <taxon>Metazoa</taxon>
        <taxon>Spiralia</taxon>
        <taxon>Lophotrochozoa</taxon>
        <taxon>Mollusca</taxon>
        <taxon>Bivalvia</taxon>
        <taxon>Autobranchia</taxon>
        <taxon>Pteriomorphia</taxon>
        <taxon>Mytilida</taxon>
        <taxon>Mytiloidea</taxon>
        <taxon>Mytilidae</taxon>
        <taxon>Mytilinae</taxon>
        <taxon>Mytilus</taxon>
    </lineage>
</organism>
<dbReference type="AlphaFoldDB" id="A0A8S3UEW6"/>
<dbReference type="SMART" id="SM00248">
    <property type="entry name" value="ANK"/>
    <property type="match status" value="3"/>
</dbReference>
<keyword evidence="1" id="KW-0677">Repeat</keyword>
<dbReference type="EMBL" id="CAJPWZ010002747">
    <property type="protein sequence ID" value="CAG2244764.1"/>
    <property type="molecule type" value="Genomic_DNA"/>
</dbReference>
<evidence type="ECO:0000256" key="3">
    <source>
        <dbReference type="PROSITE-ProRule" id="PRU00023"/>
    </source>
</evidence>
<dbReference type="PANTHER" id="PTHR24171">
    <property type="entry name" value="ANKYRIN REPEAT DOMAIN-CONTAINING PROTEIN 39-RELATED"/>
    <property type="match status" value="1"/>
</dbReference>
<proteinExistence type="predicted"/>
<keyword evidence="2 3" id="KW-0040">ANK repeat</keyword>
<dbReference type="SUPFAM" id="SSF48403">
    <property type="entry name" value="Ankyrin repeat"/>
    <property type="match status" value="1"/>
</dbReference>
<keyword evidence="5" id="KW-1185">Reference proteome</keyword>
<feature type="repeat" description="ANK" evidence="3">
    <location>
        <begin position="178"/>
        <end position="210"/>
    </location>
</feature>
<evidence type="ECO:0000256" key="1">
    <source>
        <dbReference type="ARBA" id="ARBA00022737"/>
    </source>
</evidence>
<evidence type="ECO:0000256" key="2">
    <source>
        <dbReference type="ARBA" id="ARBA00023043"/>
    </source>
</evidence>
<name>A0A8S3UEW6_MYTED</name>
<protein>
    <submittedName>
        <fullName evidence="4">Uncharacterized protein</fullName>
    </submittedName>
</protein>
<dbReference type="Pfam" id="PF00023">
    <property type="entry name" value="Ank"/>
    <property type="match status" value="1"/>
</dbReference>
<dbReference type="InterPro" id="IPR036770">
    <property type="entry name" value="Ankyrin_rpt-contain_sf"/>
</dbReference>
<accession>A0A8S3UEW6</accession>
<dbReference type="OrthoDB" id="6122910at2759"/>
<dbReference type="PRINTS" id="PR01415">
    <property type="entry name" value="ANKYRIN"/>
</dbReference>